<evidence type="ECO:0000256" key="2">
    <source>
        <dbReference type="ARBA" id="ARBA00022578"/>
    </source>
</evidence>
<evidence type="ECO:0000259" key="8">
    <source>
        <dbReference type="Pfam" id="PF01385"/>
    </source>
</evidence>
<keyword evidence="4" id="KW-0862">Zinc</keyword>
<feature type="domain" description="Cas12f1-like TNB" evidence="9">
    <location>
        <begin position="629"/>
        <end position="698"/>
    </location>
</feature>
<dbReference type="Proteomes" id="UP000291758">
    <property type="component" value="Chromosome"/>
</dbReference>
<feature type="region of interest" description="Disordered" evidence="7">
    <location>
        <begin position="152"/>
        <end position="191"/>
    </location>
</feature>
<gene>
    <name evidence="11" type="ORF">ET495_05925</name>
</gene>
<keyword evidence="6" id="KW-0233">DNA recombination</keyword>
<evidence type="ECO:0000313" key="12">
    <source>
        <dbReference type="Proteomes" id="UP000291758"/>
    </source>
</evidence>
<evidence type="ECO:0000256" key="1">
    <source>
        <dbReference type="ARBA" id="ARBA00008761"/>
    </source>
</evidence>
<dbReference type="GO" id="GO:0046872">
    <property type="term" value="F:metal ion binding"/>
    <property type="evidence" value="ECO:0007669"/>
    <property type="project" value="UniProtKB-KW"/>
</dbReference>
<dbReference type="InterPro" id="IPR001959">
    <property type="entry name" value="Transposase"/>
</dbReference>
<evidence type="ECO:0000259" key="9">
    <source>
        <dbReference type="Pfam" id="PF07282"/>
    </source>
</evidence>
<evidence type="ECO:0000256" key="6">
    <source>
        <dbReference type="ARBA" id="ARBA00023172"/>
    </source>
</evidence>
<evidence type="ECO:0000256" key="5">
    <source>
        <dbReference type="ARBA" id="ARBA00023125"/>
    </source>
</evidence>
<evidence type="ECO:0008006" key="13">
    <source>
        <dbReference type="Google" id="ProtNLM"/>
    </source>
</evidence>
<protein>
    <recommendedName>
        <fullName evidence="13">Transposase</fullName>
    </recommendedName>
</protein>
<organism evidence="11 12">
    <name type="scientific">Xylanimonas allomyrinae</name>
    <dbReference type="NCBI Taxonomy" id="2509459"/>
    <lineage>
        <taxon>Bacteria</taxon>
        <taxon>Bacillati</taxon>
        <taxon>Actinomycetota</taxon>
        <taxon>Actinomycetes</taxon>
        <taxon>Micrococcales</taxon>
        <taxon>Promicromonosporaceae</taxon>
        <taxon>Xylanimonas</taxon>
    </lineage>
</organism>
<keyword evidence="5" id="KW-0238">DNA-binding</keyword>
<dbReference type="InterPro" id="IPR010095">
    <property type="entry name" value="Cas12f1-like_TNB"/>
</dbReference>
<dbReference type="KEGG" id="xyl:ET495_05925"/>
<comment type="similarity">
    <text evidence="1">In the C-terminal section; belongs to the transposase 35 family.</text>
</comment>
<dbReference type="NCBIfam" id="NF040570">
    <property type="entry name" value="guided_TnpB"/>
    <property type="match status" value="1"/>
</dbReference>
<feature type="domain" description="Probable transposase IS891/IS1136/IS1341" evidence="8">
    <location>
        <begin position="512"/>
        <end position="615"/>
    </location>
</feature>
<feature type="domain" description="Transposase putative helix-turn-helix" evidence="10">
    <location>
        <begin position="275"/>
        <end position="308"/>
    </location>
</feature>
<evidence type="ECO:0000256" key="3">
    <source>
        <dbReference type="ARBA" id="ARBA00022723"/>
    </source>
</evidence>
<proteinExistence type="inferred from homology"/>
<dbReference type="InterPro" id="IPR021027">
    <property type="entry name" value="Transposase_put_HTH"/>
</dbReference>
<dbReference type="Pfam" id="PF12323">
    <property type="entry name" value="HTH_OrfB_IS605"/>
    <property type="match status" value="1"/>
</dbReference>
<keyword evidence="3" id="KW-0479">Metal-binding</keyword>
<name>A0A4P6EJP0_9MICO</name>
<feature type="compositionally biased region" description="Basic and acidic residues" evidence="7">
    <location>
        <begin position="732"/>
        <end position="742"/>
    </location>
</feature>
<dbReference type="Pfam" id="PF01385">
    <property type="entry name" value="OrfB_IS605"/>
    <property type="match status" value="1"/>
</dbReference>
<evidence type="ECO:0000256" key="4">
    <source>
        <dbReference type="ARBA" id="ARBA00022833"/>
    </source>
</evidence>
<evidence type="ECO:0000256" key="7">
    <source>
        <dbReference type="SAM" id="MobiDB-lite"/>
    </source>
</evidence>
<reference evidence="11 12" key="1">
    <citation type="submission" date="2019-01" db="EMBL/GenBank/DDBJ databases">
        <title>Genome sequencing of strain 2JSPR-7.</title>
        <authorList>
            <person name="Heo J."/>
            <person name="Kim S.-J."/>
            <person name="Kim J.-S."/>
            <person name="Hong S.-B."/>
            <person name="Kwon S.-W."/>
        </authorList>
    </citation>
    <scope>NUCLEOTIDE SEQUENCE [LARGE SCALE GENOMIC DNA]</scope>
    <source>
        <strain evidence="11 12">2JSPR-7</strain>
    </source>
</reference>
<feature type="region of interest" description="Disordered" evidence="7">
    <location>
        <begin position="201"/>
        <end position="220"/>
    </location>
</feature>
<dbReference type="GO" id="GO:0003677">
    <property type="term" value="F:DNA binding"/>
    <property type="evidence" value="ECO:0007669"/>
    <property type="project" value="UniProtKB-KW"/>
</dbReference>
<feature type="compositionally biased region" description="Basic and acidic residues" evidence="7">
    <location>
        <begin position="166"/>
        <end position="191"/>
    </location>
</feature>
<dbReference type="OrthoDB" id="6230307at2"/>
<dbReference type="GO" id="GO:0006310">
    <property type="term" value="P:DNA recombination"/>
    <property type="evidence" value="ECO:0007669"/>
    <property type="project" value="UniProtKB-KW"/>
</dbReference>
<dbReference type="EMBL" id="CP035495">
    <property type="protein sequence ID" value="QAY62860.1"/>
    <property type="molecule type" value="Genomic_DNA"/>
</dbReference>
<dbReference type="Pfam" id="PF07282">
    <property type="entry name" value="Cas12f1-like_TNB"/>
    <property type="match status" value="1"/>
</dbReference>
<dbReference type="NCBIfam" id="TIGR01766">
    <property type="entry name" value="IS200/IS605 family accessory protein TnpB-like domain"/>
    <property type="match status" value="1"/>
</dbReference>
<dbReference type="AlphaFoldDB" id="A0A4P6EJP0"/>
<keyword evidence="12" id="KW-1185">Reference proteome</keyword>
<evidence type="ECO:0000313" key="11">
    <source>
        <dbReference type="EMBL" id="QAY62860.1"/>
    </source>
</evidence>
<feature type="region of interest" description="Disordered" evidence="7">
    <location>
        <begin position="713"/>
        <end position="750"/>
    </location>
</feature>
<evidence type="ECO:0000259" key="10">
    <source>
        <dbReference type="Pfam" id="PF12323"/>
    </source>
</evidence>
<accession>A0A4P6EJP0</accession>
<dbReference type="GO" id="GO:0032196">
    <property type="term" value="P:transposition"/>
    <property type="evidence" value="ECO:0007669"/>
    <property type="project" value="UniProtKB-KW"/>
</dbReference>
<sequence>MLPYEAAMPVDPPVRPLDHPPVWLNGETAGRLGAGDDLELDPSLCRSVSGRLAGVALVGPHVRYGGAGVLCEEVGERDPVLVVRCGHVGGQEPSGGVDEDVAFDPVDLLRAVEAALAGHRGGLDGRGVDNGRRRPLVAAVLDAVLGAQDSEDLLPQPSVRPSGEVLVRRGPGDGEVVRERPPRDARGHDEQQRVDVLTPPVLTARPPATGVGWDHERADPRPCGAGQVGRVLAARAGAVTPTASSPSGLTSLVVSVPAGSVLVVARHTTFQLVADPTAKQARALARHEGAARFAFNQGLRLHLNARQASKNATEVLTGDDPDAVLVPWTGFDLINAFNAWKKTEDAGRRFVVAADGTADLEVTGLAWRSEVSAQVFEEAVVDLGKALGAWTSSRRGKRAGRPVGHPRFKKKNYERGSFRLRNKTSKTRTGQRTTIRLGEAGPRSVTLPGIGAIKVHDDTRRLRRMLAKGRARIVFATVSRRGGRWRISLNVEAADLHPAAQHPARDDADHAGWAGVDRGLHAPVVAATRDGSEVLRVATAPKALLTAQPVTRRLQKSVSRKVKGSASRRAAVRRLARHHERVRARRHHFLHQVSNSLVQTHDRLVIEDLNITGMLANHRLAAAISDAAWGELARQLRYKMAWRGGQVVTADRWFPSSKTCSACGDVKTTLTLGDRVFTCENEDCGLTIDRDRNAAINLATWGEQHHTTQVLDPEARGQVTNAHRPDGSGPRTRADETSRDDVGTLTATAA</sequence>
<keyword evidence="2" id="KW-0815">Transposition</keyword>